<proteinExistence type="predicted"/>
<dbReference type="AlphaFoldDB" id="A0A4U1J987"/>
<gene>
    <name evidence="2" type="ORF">E8A74_23250</name>
</gene>
<sequence>MKIDCSSFSELISTGGRSSMDFGGASALADAVGCGGGVSGAAVGVSVGVGAGVAAGGGSGLAGGGVCSPPHAAAMTAMSAEHPRVVMRSRWSLRVRTRMEFGVGRGGAERKPEPARDSGSPRRPLPPAV</sequence>
<reference evidence="2 3" key="1">
    <citation type="submission" date="2019-04" db="EMBL/GenBank/DDBJ databases">
        <authorList>
            <person name="Li Y."/>
            <person name="Wang J."/>
        </authorList>
    </citation>
    <scope>NUCLEOTIDE SEQUENCE [LARGE SCALE GENOMIC DNA]</scope>
    <source>
        <strain evidence="2 3">DSM 14668</strain>
    </source>
</reference>
<dbReference type="EMBL" id="SSMQ01000024">
    <property type="protein sequence ID" value="TKD04525.1"/>
    <property type="molecule type" value="Genomic_DNA"/>
</dbReference>
<keyword evidence="3" id="KW-1185">Reference proteome</keyword>
<feature type="compositionally biased region" description="Basic and acidic residues" evidence="1">
    <location>
        <begin position="107"/>
        <end position="120"/>
    </location>
</feature>
<evidence type="ECO:0000313" key="2">
    <source>
        <dbReference type="EMBL" id="TKD04525.1"/>
    </source>
</evidence>
<feature type="region of interest" description="Disordered" evidence="1">
    <location>
        <begin position="102"/>
        <end position="129"/>
    </location>
</feature>
<evidence type="ECO:0000313" key="3">
    <source>
        <dbReference type="Proteomes" id="UP000309215"/>
    </source>
</evidence>
<organism evidence="2 3">
    <name type="scientific">Polyangium fumosum</name>
    <dbReference type="NCBI Taxonomy" id="889272"/>
    <lineage>
        <taxon>Bacteria</taxon>
        <taxon>Pseudomonadati</taxon>
        <taxon>Myxococcota</taxon>
        <taxon>Polyangia</taxon>
        <taxon>Polyangiales</taxon>
        <taxon>Polyangiaceae</taxon>
        <taxon>Polyangium</taxon>
    </lineage>
</organism>
<protein>
    <submittedName>
        <fullName evidence="2">Uncharacterized protein</fullName>
    </submittedName>
</protein>
<comment type="caution">
    <text evidence="2">The sequence shown here is derived from an EMBL/GenBank/DDBJ whole genome shotgun (WGS) entry which is preliminary data.</text>
</comment>
<accession>A0A4U1J987</accession>
<name>A0A4U1J987_9BACT</name>
<evidence type="ECO:0000256" key="1">
    <source>
        <dbReference type="SAM" id="MobiDB-lite"/>
    </source>
</evidence>
<dbReference type="Proteomes" id="UP000309215">
    <property type="component" value="Unassembled WGS sequence"/>
</dbReference>